<protein>
    <submittedName>
        <fullName evidence="1">Predicted thiol-disulfide oxidoreductase YuxK, DCC family</fullName>
    </submittedName>
</protein>
<reference evidence="2" key="1">
    <citation type="submission" date="2016-10" db="EMBL/GenBank/DDBJ databases">
        <authorList>
            <person name="Varghese N."/>
            <person name="Submissions S."/>
        </authorList>
    </citation>
    <scope>NUCLEOTIDE SEQUENCE [LARGE SCALE GENOMIC DNA]</scope>
    <source>
        <strain evidence="2">CGMCC 4.3530</strain>
    </source>
</reference>
<dbReference type="Pfam" id="PF04134">
    <property type="entry name" value="DCC1-like"/>
    <property type="match status" value="1"/>
</dbReference>
<keyword evidence="2" id="KW-1185">Reference proteome</keyword>
<dbReference type="OrthoDB" id="9813713at2"/>
<dbReference type="RefSeq" id="WP_093267154.1">
    <property type="nucleotide sequence ID" value="NZ_FNOK01000016.1"/>
</dbReference>
<accession>A0A1H3F676</accession>
<sequence>MADLPVLIYDGDCGFCTRSVRLAERLPVRMRILPWQEADLAALRTTSDRARHEVLWVDRSGRVFGGAAAVAELLKNCRTPWPVLGLFMSAPVLRLLAEWAYRWVAANRYRLPGATPACQLPPAERPGHSDRS</sequence>
<dbReference type="InterPro" id="IPR007263">
    <property type="entry name" value="DCC1-like"/>
</dbReference>
<dbReference type="AlphaFoldDB" id="A0A1H3F676"/>
<evidence type="ECO:0000313" key="2">
    <source>
        <dbReference type="Proteomes" id="UP000199529"/>
    </source>
</evidence>
<organism evidence="1 2">
    <name type="scientific">Saccharopolyspora shandongensis</name>
    <dbReference type="NCBI Taxonomy" id="418495"/>
    <lineage>
        <taxon>Bacteria</taxon>
        <taxon>Bacillati</taxon>
        <taxon>Actinomycetota</taxon>
        <taxon>Actinomycetes</taxon>
        <taxon>Pseudonocardiales</taxon>
        <taxon>Pseudonocardiaceae</taxon>
        <taxon>Saccharopolyspora</taxon>
    </lineage>
</organism>
<dbReference type="EMBL" id="FNOK01000016">
    <property type="protein sequence ID" value="SDX85659.1"/>
    <property type="molecule type" value="Genomic_DNA"/>
</dbReference>
<evidence type="ECO:0000313" key="1">
    <source>
        <dbReference type="EMBL" id="SDX85659.1"/>
    </source>
</evidence>
<gene>
    <name evidence="1" type="ORF">SAMN05216215_101657</name>
</gene>
<dbReference type="Proteomes" id="UP000199529">
    <property type="component" value="Unassembled WGS sequence"/>
</dbReference>
<proteinExistence type="predicted"/>
<dbReference type="STRING" id="418495.SAMN05216215_101657"/>
<name>A0A1H3F676_9PSEU</name>
<dbReference type="GO" id="GO:0015035">
    <property type="term" value="F:protein-disulfide reductase activity"/>
    <property type="evidence" value="ECO:0007669"/>
    <property type="project" value="InterPro"/>
</dbReference>